<evidence type="ECO:0000313" key="1">
    <source>
        <dbReference type="EMBL" id="MBB2166902.1"/>
    </source>
</evidence>
<comment type="caution">
    <text evidence="1">The sequence shown here is derived from an EMBL/GenBank/DDBJ whole genome shotgun (WGS) entry which is preliminary data.</text>
</comment>
<accession>A0A7W4NUT1</accession>
<dbReference type="Proteomes" id="UP000559860">
    <property type="component" value="Unassembled WGS sequence"/>
</dbReference>
<dbReference type="EMBL" id="JABEQD010000001">
    <property type="protein sequence ID" value="MBB2166902.1"/>
    <property type="molecule type" value="Genomic_DNA"/>
</dbReference>
<evidence type="ECO:0000313" key="2">
    <source>
        <dbReference type="Proteomes" id="UP000559860"/>
    </source>
</evidence>
<reference evidence="1 2" key="1">
    <citation type="submission" date="2020-04" db="EMBL/GenBank/DDBJ databases">
        <title>Description of novel Gluconacetobacter.</title>
        <authorList>
            <person name="Sombolestani A."/>
        </authorList>
    </citation>
    <scope>NUCLEOTIDE SEQUENCE [LARGE SCALE GENOMIC DNA]</scope>
    <source>
        <strain evidence="1 2">LMG 27801</strain>
    </source>
</reference>
<protein>
    <submittedName>
        <fullName evidence="1">Uncharacterized protein</fullName>
    </submittedName>
</protein>
<proteinExistence type="predicted"/>
<dbReference type="RefSeq" id="WP_182984616.1">
    <property type="nucleotide sequence ID" value="NZ_JABEQD010000001.1"/>
</dbReference>
<dbReference type="AlphaFoldDB" id="A0A7W4NUT1"/>
<gene>
    <name evidence="1" type="ORF">HLH36_00775</name>
</gene>
<organism evidence="1 2">
    <name type="scientific">Gluconacetobacter aggeris</name>
    <dbReference type="NCBI Taxonomy" id="1286186"/>
    <lineage>
        <taxon>Bacteria</taxon>
        <taxon>Pseudomonadati</taxon>
        <taxon>Pseudomonadota</taxon>
        <taxon>Alphaproteobacteria</taxon>
        <taxon>Acetobacterales</taxon>
        <taxon>Acetobacteraceae</taxon>
        <taxon>Gluconacetobacter</taxon>
    </lineage>
</organism>
<sequence>MTGPAGFSGLAPNPTKAGGLWKPAFSGSLMEADIDLTGLRFTIKS</sequence>
<name>A0A7W4NUT1_9PROT</name>
<keyword evidence="2" id="KW-1185">Reference proteome</keyword>